<evidence type="ECO:0000256" key="2">
    <source>
        <dbReference type="ARBA" id="ARBA00021549"/>
    </source>
</evidence>
<evidence type="ECO:0000256" key="9">
    <source>
        <dbReference type="ARBA" id="ARBA00025772"/>
    </source>
</evidence>
<evidence type="ECO:0000256" key="5">
    <source>
        <dbReference type="ARBA" id="ARBA00022519"/>
    </source>
</evidence>
<dbReference type="Pfam" id="PF07963">
    <property type="entry name" value="N_methyl"/>
    <property type="match status" value="1"/>
</dbReference>
<evidence type="ECO:0000256" key="7">
    <source>
        <dbReference type="ARBA" id="ARBA00022989"/>
    </source>
</evidence>
<name>A0ABY6MQH4_9BURK</name>
<dbReference type="EMBL" id="CP110257">
    <property type="protein sequence ID" value="UZD54082.1"/>
    <property type="molecule type" value="Genomic_DNA"/>
</dbReference>
<keyword evidence="6 11" id="KW-0812">Transmembrane</keyword>
<evidence type="ECO:0000313" key="14">
    <source>
        <dbReference type="Proteomes" id="UP001163266"/>
    </source>
</evidence>
<dbReference type="Gene3D" id="3.30.700.10">
    <property type="entry name" value="Glycoprotein, Type 4 Pilin"/>
    <property type="match status" value="1"/>
</dbReference>
<reference evidence="13" key="1">
    <citation type="submission" date="2022-10" db="EMBL/GenBank/DDBJ databases">
        <title>Complete genome sequence of Schlegelella aquatica LMG 23380.</title>
        <authorList>
            <person name="Musilova J."/>
            <person name="Kourilova X."/>
            <person name="Bezdicek M."/>
            <person name="Hermankova K."/>
            <person name="Obruca S."/>
            <person name="Sedlar K."/>
        </authorList>
    </citation>
    <scope>NUCLEOTIDE SEQUENCE</scope>
    <source>
        <strain evidence="13">LMG 23380</strain>
    </source>
</reference>
<dbReference type="Pfam" id="PF12019">
    <property type="entry name" value="GspH"/>
    <property type="match status" value="1"/>
</dbReference>
<keyword evidence="3" id="KW-1003">Cell membrane</keyword>
<feature type="transmembrane region" description="Helical" evidence="11">
    <location>
        <begin position="21"/>
        <end position="44"/>
    </location>
</feature>
<keyword evidence="4" id="KW-0488">Methylation</keyword>
<sequence length="165" mass="17634">MSWLTRRRSPSPPARGMRGLTLVELMVVLAVLAVVAAVAAPSFVETIRGNRLTAQVNEMVGALQTARAEAIRRNAAVQYCVRPAENRWTVSIKGGAELRRGDLAPGVQVAAHCVDFRADGIAYDPGTGAVLTDSTPAGRRQVTLEGTSLSRFIYVNVASVYVGKQ</sequence>
<dbReference type="RefSeq" id="WP_264891651.1">
    <property type="nucleotide sequence ID" value="NZ_CP110257.1"/>
</dbReference>
<feature type="domain" description="General secretion pathway GspH" evidence="12">
    <location>
        <begin position="55"/>
        <end position="145"/>
    </location>
</feature>
<evidence type="ECO:0000256" key="6">
    <source>
        <dbReference type="ARBA" id="ARBA00022692"/>
    </source>
</evidence>
<dbReference type="InterPro" id="IPR045584">
    <property type="entry name" value="Pilin-like"/>
</dbReference>
<comment type="subcellular location">
    <subcellularLocation>
        <location evidence="1">Cell inner membrane</location>
        <topology evidence="1">Single-pass membrane protein</topology>
    </subcellularLocation>
</comment>
<dbReference type="PROSITE" id="PS00409">
    <property type="entry name" value="PROKAR_NTER_METHYL"/>
    <property type="match status" value="1"/>
</dbReference>
<evidence type="ECO:0000256" key="8">
    <source>
        <dbReference type="ARBA" id="ARBA00023136"/>
    </source>
</evidence>
<comment type="similarity">
    <text evidence="9">Belongs to the GSP H family.</text>
</comment>
<evidence type="ECO:0000259" key="12">
    <source>
        <dbReference type="Pfam" id="PF12019"/>
    </source>
</evidence>
<evidence type="ECO:0000256" key="10">
    <source>
        <dbReference type="ARBA" id="ARBA00030775"/>
    </source>
</evidence>
<keyword evidence="8 11" id="KW-0472">Membrane</keyword>
<dbReference type="InterPro" id="IPR012902">
    <property type="entry name" value="N_methyl_site"/>
</dbReference>
<gene>
    <name evidence="13" type="ORF">OMP39_10370</name>
</gene>
<evidence type="ECO:0000256" key="1">
    <source>
        <dbReference type="ARBA" id="ARBA00004377"/>
    </source>
</evidence>
<keyword evidence="5" id="KW-0997">Cell inner membrane</keyword>
<evidence type="ECO:0000256" key="11">
    <source>
        <dbReference type="SAM" id="Phobius"/>
    </source>
</evidence>
<evidence type="ECO:0000313" key="13">
    <source>
        <dbReference type="EMBL" id="UZD54082.1"/>
    </source>
</evidence>
<evidence type="ECO:0000256" key="4">
    <source>
        <dbReference type="ARBA" id="ARBA00022481"/>
    </source>
</evidence>
<dbReference type="Proteomes" id="UP001163266">
    <property type="component" value="Chromosome"/>
</dbReference>
<dbReference type="InterPro" id="IPR022346">
    <property type="entry name" value="T2SS_GspH"/>
</dbReference>
<keyword evidence="14" id="KW-1185">Reference proteome</keyword>
<protein>
    <recommendedName>
        <fullName evidence="2">Type II secretion system protein H</fullName>
    </recommendedName>
    <alternativeName>
        <fullName evidence="10">General secretion pathway protein H</fullName>
    </alternativeName>
</protein>
<evidence type="ECO:0000256" key="3">
    <source>
        <dbReference type="ARBA" id="ARBA00022475"/>
    </source>
</evidence>
<proteinExistence type="inferred from homology"/>
<dbReference type="SUPFAM" id="SSF54523">
    <property type="entry name" value="Pili subunits"/>
    <property type="match status" value="1"/>
</dbReference>
<keyword evidence="7 11" id="KW-1133">Transmembrane helix</keyword>
<dbReference type="NCBIfam" id="TIGR02532">
    <property type="entry name" value="IV_pilin_GFxxxE"/>
    <property type="match status" value="1"/>
</dbReference>
<accession>A0ABY6MQH4</accession>
<organism evidence="13 14">
    <name type="scientific">Caldimonas aquatica</name>
    <dbReference type="NCBI Taxonomy" id="376175"/>
    <lineage>
        <taxon>Bacteria</taxon>
        <taxon>Pseudomonadati</taxon>
        <taxon>Pseudomonadota</taxon>
        <taxon>Betaproteobacteria</taxon>
        <taxon>Burkholderiales</taxon>
        <taxon>Sphaerotilaceae</taxon>
        <taxon>Caldimonas</taxon>
    </lineage>
</organism>